<evidence type="ECO:0000313" key="3">
    <source>
        <dbReference type="Proteomes" id="UP001221898"/>
    </source>
</evidence>
<dbReference type="Proteomes" id="UP001221898">
    <property type="component" value="Unassembled WGS sequence"/>
</dbReference>
<reference evidence="2" key="1">
    <citation type="journal article" date="2023" name="Science">
        <title>Genome structures resolve the early diversification of teleost fishes.</title>
        <authorList>
            <person name="Parey E."/>
            <person name="Louis A."/>
            <person name="Montfort J."/>
            <person name="Bouchez O."/>
            <person name="Roques C."/>
            <person name="Iampietro C."/>
            <person name="Lluch J."/>
            <person name="Castinel A."/>
            <person name="Donnadieu C."/>
            <person name="Desvignes T."/>
            <person name="Floi Bucao C."/>
            <person name="Jouanno E."/>
            <person name="Wen M."/>
            <person name="Mejri S."/>
            <person name="Dirks R."/>
            <person name="Jansen H."/>
            <person name="Henkel C."/>
            <person name="Chen W.J."/>
            <person name="Zahm M."/>
            <person name="Cabau C."/>
            <person name="Klopp C."/>
            <person name="Thompson A.W."/>
            <person name="Robinson-Rechavi M."/>
            <person name="Braasch I."/>
            <person name="Lecointre G."/>
            <person name="Bobe J."/>
            <person name="Postlethwait J.H."/>
            <person name="Berthelot C."/>
            <person name="Roest Crollius H."/>
            <person name="Guiguen Y."/>
        </authorList>
    </citation>
    <scope>NUCLEOTIDE SEQUENCE</scope>
    <source>
        <strain evidence="2">NC1722</strain>
    </source>
</reference>
<keyword evidence="1" id="KW-1133">Transmembrane helix</keyword>
<sequence>MGRTRSWVALVYEDPCLIPVGILRPLVELRGKAQGEGDYHAMIWAWHPGPTQRIALHSLFILILLIFVTTITATTVIAHSARVLMCARPARYACLKASGLGLTMSENAKRKAFASILTVTGKREGLLHASLPFLETASPMDQVCPTGRLQALTDASVLHSRFWVLSATQMRQNLLSWPDGAPWRQGDPPPSLPP</sequence>
<proteinExistence type="predicted"/>
<comment type="caution">
    <text evidence="2">The sequence shown here is derived from an EMBL/GenBank/DDBJ whole genome shotgun (WGS) entry which is preliminary data.</text>
</comment>
<accession>A0AAD7VZS9</accession>
<dbReference type="AlphaFoldDB" id="A0AAD7VZS9"/>
<keyword evidence="3" id="KW-1185">Reference proteome</keyword>
<evidence type="ECO:0000256" key="1">
    <source>
        <dbReference type="SAM" id="Phobius"/>
    </source>
</evidence>
<name>A0AAD7VZS9_9TELE</name>
<protein>
    <submittedName>
        <fullName evidence="2">Uncharacterized protein</fullName>
    </submittedName>
</protein>
<keyword evidence="1" id="KW-0472">Membrane</keyword>
<keyword evidence="1" id="KW-0812">Transmembrane</keyword>
<gene>
    <name evidence="2" type="ORF">AAFF_G00317020</name>
</gene>
<feature type="transmembrane region" description="Helical" evidence="1">
    <location>
        <begin position="54"/>
        <end position="78"/>
    </location>
</feature>
<dbReference type="EMBL" id="JAINUG010000470">
    <property type="protein sequence ID" value="KAJ8367520.1"/>
    <property type="molecule type" value="Genomic_DNA"/>
</dbReference>
<evidence type="ECO:0000313" key="2">
    <source>
        <dbReference type="EMBL" id="KAJ8367520.1"/>
    </source>
</evidence>
<organism evidence="2 3">
    <name type="scientific">Aldrovandia affinis</name>
    <dbReference type="NCBI Taxonomy" id="143900"/>
    <lineage>
        <taxon>Eukaryota</taxon>
        <taxon>Metazoa</taxon>
        <taxon>Chordata</taxon>
        <taxon>Craniata</taxon>
        <taxon>Vertebrata</taxon>
        <taxon>Euteleostomi</taxon>
        <taxon>Actinopterygii</taxon>
        <taxon>Neopterygii</taxon>
        <taxon>Teleostei</taxon>
        <taxon>Notacanthiformes</taxon>
        <taxon>Halosauridae</taxon>
        <taxon>Aldrovandia</taxon>
    </lineage>
</organism>